<organism evidence="1 2">
    <name type="scientific">Ilyodon furcidens</name>
    <name type="common">goldbreast splitfin</name>
    <dbReference type="NCBI Taxonomy" id="33524"/>
    <lineage>
        <taxon>Eukaryota</taxon>
        <taxon>Metazoa</taxon>
        <taxon>Chordata</taxon>
        <taxon>Craniata</taxon>
        <taxon>Vertebrata</taxon>
        <taxon>Euteleostomi</taxon>
        <taxon>Actinopterygii</taxon>
        <taxon>Neopterygii</taxon>
        <taxon>Teleostei</taxon>
        <taxon>Neoteleostei</taxon>
        <taxon>Acanthomorphata</taxon>
        <taxon>Ovalentaria</taxon>
        <taxon>Atherinomorphae</taxon>
        <taxon>Cyprinodontiformes</taxon>
        <taxon>Goodeidae</taxon>
        <taxon>Ilyodon</taxon>
    </lineage>
</organism>
<proteinExistence type="predicted"/>
<dbReference type="EMBL" id="JAHRIQ010081379">
    <property type="protein sequence ID" value="MEQ2247011.1"/>
    <property type="molecule type" value="Genomic_DNA"/>
</dbReference>
<comment type="caution">
    <text evidence="1">The sequence shown here is derived from an EMBL/GenBank/DDBJ whole genome shotgun (WGS) entry which is preliminary data.</text>
</comment>
<name>A0ABV0URZ8_9TELE</name>
<keyword evidence="2" id="KW-1185">Reference proteome</keyword>
<protein>
    <submittedName>
        <fullName evidence="1">Uncharacterized protein</fullName>
    </submittedName>
</protein>
<evidence type="ECO:0000313" key="2">
    <source>
        <dbReference type="Proteomes" id="UP001482620"/>
    </source>
</evidence>
<gene>
    <name evidence="1" type="ORF">ILYODFUR_004962</name>
</gene>
<accession>A0ABV0URZ8</accession>
<dbReference type="Proteomes" id="UP001482620">
    <property type="component" value="Unassembled WGS sequence"/>
</dbReference>
<reference evidence="1 2" key="1">
    <citation type="submission" date="2021-06" db="EMBL/GenBank/DDBJ databases">
        <authorList>
            <person name="Palmer J.M."/>
        </authorList>
    </citation>
    <scope>NUCLEOTIDE SEQUENCE [LARGE SCALE GENOMIC DNA]</scope>
    <source>
        <strain evidence="2">if_2019</strain>
        <tissue evidence="1">Muscle</tissue>
    </source>
</reference>
<sequence>MLTVIRCVPKCNHRSLSVDFFFTLSPAISMHHQGRGQLTAPSSCESSAESFEVSCEHGGGCQQLQRKCGHLKEEDKECISSSFCSSSSPSVMGSPLGNRIPKTQEFLPLQAGTTPLSLCLHVVKST</sequence>
<evidence type="ECO:0000313" key="1">
    <source>
        <dbReference type="EMBL" id="MEQ2247011.1"/>
    </source>
</evidence>